<sequence>MTERVIHPIEAWLRDPKDYWAGLKLYDTYSERPRYPRLRHTLGFGPDDYNWLSIKEELTWLLQNVIVHSFEAEKVVAEVEPATDQQPAGETDSLPKQPTTEEIDEHLYFNRLPDEGKELVKEWKGLYAQSASLHATLIHLPSDEERKKAAKMILENFDQIHVNWDKLDYYQKHGHFPAKPVVEPTPDQQDPAALMRRLNNLRSQVSKQKDNANRQTEVIAWRKEIETIEEALGIKK</sequence>
<reference evidence="2" key="1">
    <citation type="submission" date="2023-05" db="EMBL/GenBank/DDBJ databases">
        <authorList>
            <person name="Zhang X."/>
        </authorList>
    </citation>
    <scope>NUCLEOTIDE SEQUENCE</scope>
    <source>
        <strain evidence="2">BD1B2-1</strain>
    </source>
</reference>
<dbReference type="RefSeq" id="WP_314509994.1">
    <property type="nucleotide sequence ID" value="NZ_JASJOU010000002.1"/>
</dbReference>
<protein>
    <submittedName>
        <fullName evidence="2">Uncharacterized protein</fullName>
    </submittedName>
</protein>
<dbReference type="EMBL" id="JASJOU010000002">
    <property type="protein sequence ID" value="MDJ1500464.1"/>
    <property type="molecule type" value="Genomic_DNA"/>
</dbReference>
<proteinExistence type="predicted"/>
<gene>
    <name evidence="2" type="ORF">QNI22_07405</name>
</gene>
<name>A0AAE3R2K2_9BACT</name>
<dbReference type="Proteomes" id="UP001232063">
    <property type="component" value="Unassembled WGS sequence"/>
</dbReference>
<feature type="compositionally biased region" description="Polar residues" evidence="1">
    <location>
        <begin position="83"/>
        <end position="99"/>
    </location>
</feature>
<dbReference type="AlphaFoldDB" id="A0AAE3R2K2"/>
<accession>A0AAE3R2K2</accession>
<keyword evidence="3" id="KW-1185">Reference proteome</keyword>
<comment type="caution">
    <text evidence="2">The sequence shown here is derived from an EMBL/GenBank/DDBJ whole genome shotgun (WGS) entry which is preliminary data.</text>
</comment>
<evidence type="ECO:0000256" key="1">
    <source>
        <dbReference type="SAM" id="MobiDB-lite"/>
    </source>
</evidence>
<organism evidence="2 3">
    <name type="scientific">Xanthocytophaga agilis</name>
    <dbReference type="NCBI Taxonomy" id="3048010"/>
    <lineage>
        <taxon>Bacteria</taxon>
        <taxon>Pseudomonadati</taxon>
        <taxon>Bacteroidota</taxon>
        <taxon>Cytophagia</taxon>
        <taxon>Cytophagales</taxon>
        <taxon>Rhodocytophagaceae</taxon>
        <taxon>Xanthocytophaga</taxon>
    </lineage>
</organism>
<evidence type="ECO:0000313" key="3">
    <source>
        <dbReference type="Proteomes" id="UP001232063"/>
    </source>
</evidence>
<evidence type="ECO:0000313" key="2">
    <source>
        <dbReference type="EMBL" id="MDJ1500464.1"/>
    </source>
</evidence>
<feature type="region of interest" description="Disordered" evidence="1">
    <location>
        <begin position="79"/>
        <end position="99"/>
    </location>
</feature>